<reference evidence="3" key="2">
    <citation type="journal article" date="2017" name="Nat. Plants">
        <title>The Aegilops tauschii genome reveals multiple impacts of transposons.</title>
        <authorList>
            <person name="Zhao G."/>
            <person name="Zou C."/>
            <person name="Li K."/>
            <person name="Wang K."/>
            <person name="Li T."/>
            <person name="Gao L."/>
            <person name="Zhang X."/>
            <person name="Wang H."/>
            <person name="Yang Z."/>
            <person name="Liu X."/>
            <person name="Jiang W."/>
            <person name="Mao L."/>
            <person name="Kong X."/>
            <person name="Jiao Y."/>
            <person name="Jia J."/>
        </authorList>
    </citation>
    <scope>NUCLEOTIDE SEQUENCE [LARGE SCALE GENOMIC DNA]</scope>
    <source>
        <strain evidence="3">cv. AL8/78</strain>
    </source>
</reference>
<reference evidence="2" key="4">
    <citation type="submission" date="2019-03" db="UniProtKB">
        <authorList>
            <consortium name="EnsemblPlants"/>
        </authorList>
    </citation>
    <scope>IDENTIFICATION</scope>
</reference>
<dbReference type="InterPro" id="IPR055357">
    <property type="entry name" value="LRR_At1g61320_AtMIF1"/>
</dbReference>
<dbReference type="PANTHER" id="PTHR32153">
    <property type="entry name" value="OJ000223_09.16 PROTEIN"/>
    <property type="match status" value="1"/>
</dbReference>
<organism evidence="2 3">
    <name type="scientific">Aegilops tauschii subsp. strangulata</name>
    <name type="common">Goatgrass</name>
    <dbReference type="NCBI Taxonomy" id="200361"/>
    <lineage>
        <taxon>Eukaryota</taxon>
        <taxon>Viridiplantae</taxon>
        <taxon>Streptophyta</taxon>
        <taxon>Embryophyta</taxon>
        <taxon>Tracheophyta</taxon>
        <taxon>Spermatophyta</taxon>
        <taxon>Magnoliopsida</taxon>
        <taxon>Liliopsida</taxon>
        <taxon>Poales</taxon>
        <taxon>Poaceae</taxon>
        <taxon>BOP clade</taxon>
        <taxon>Pooideae</taxon>
        <taxon>Triticodae</taxon>
        <taxon>Triticeae</taxon>
        <taxon>Triticinae</taxon>
        <taxon>Aegilops</taxon>
    </lineage>
</organism>
<dbReference type="STRING" id="200361.A0A453PPM3"/>
<dbReference type="Gramene" id="AET6Gv20800300.1">
    <property type="protein sequence ID" value="AET6Gv20800300.1"/>
    <property type="gene ID" value="AET6Gv20800300"/>
</dbReference>
<proteinExistence type="predicted"/>
<feature type="domain" description="At1g61320/AtMIF1 LRR" evidence="1">
    <location>
        <begin position="1"/>
        <end position="93"/>
    </location>
</feature>
<evidence type="ECO:0000259" key="1">
    <source>
        <dbReference type="Pfam" id="PF23622"/>
    </source>
</evidence>
<evidence type="ECO:0000313" key="3">
    <source>
        <dbReference type="Proteomes" id="UP000015105"/>
    </source>
</evidence>
<name>A0A453PPM3_AEGTS</name>
<protein>
    <recommendedName>
        <fullName evidence="1">At1g61320/AtMIF1 LRR domain-containing protein</fullName>
    </recommendedName>
</protein>
<dbReference type="EnsemblPlants" id="AET6Gv20800300.1">
    <property type="protein sequence ID" value="AET6Gv20800300.1"/>
    <property type="gene ID" value="AET6Gv20800300"/>
</dbReference>
<dbReference type="Pfam" id="PF23622">
    <property type="entry name" value="LRR_At1g61320_AtMIF1"/>
    <property type="match status" value="1"/>
</dbReference>
<evidence type="ECO:0000313" key="2">
    <source>
        <dbReference type="EnsemblPlants" id="AET6Gv20800300.1"/>
    </source>
</evidence>
<reference evidence="3" key="1">
    <citation type="journal article" date="2014" name="Science">
        <title>Ancient hybridizations among the ancestral genomes of bread wheat.</title>
        <authorList>
            <consortium name="International Wheat Genome Sequencing Consortium,"/>
            <person name="Marcussen T."/>
            <person name="Sandve S.R."/>
            <person name="Heier L."/>
            <person name="Spannagl M."/>
            <person name="Pfeifer M."/>
            <person name="Jakobsen K.S."/>
            <person name="Wulff B.B."/>
            <person name="Steuernagel B."/>
            <person name="Mayer K.F."/>
            <person name="Olsen O.A."/>
        </authorList>
    </citation>
    <scope>NUCLEOTIDE SEQUENCE [LARGE SCALE GENOMIC DNA]</scope>
    <source>
        <strain evidence="3">cv. AL8/78</strain>
    </source>
</reference>
<dbReference type="InterPro" id="IPR044997">
    <property type="entry name" value="F-box_plant"/>
</dbReference>
<dbReference type="Proteomes" id="UP000015105">
    <property type="component" value="Chromosome 6D"/>
</dbReference>
<reference evidence="2" key="5">
    <citation type="journal article" date="2021" name="G3 (Bethesda)">
        <title>Aegilops tauschii genome assembly Aet v5.0 features greater sequence contiguity and improved annotation.</title>
        <authorList>
            <person name="Wang L."/>
            <person name="Zhu T."/>
            <person name="Rodriguez J.C."/>
            <person name="Deal K.R."/>
            <person name="Dubcovsky J."/>
            <person name="McGuire P.E."/>
            <person name="Lux T."/>
            <person name="Spannagl M."/>
            <person name="Mayer K.F.X."/>
            <person name="Baldrich P."/>
            <person name="Meyers B.C."/>
            <person name="Huo N."/>
            <person name="Gu Y.Q."/>
            <person name="Zhou H."/>
            <person name="Devos K.M."/>
            <person name="Bennetzen J.L."/>
            <person name="Unver T."/>
            <person name="Budak H."/>
            <person name="Gulick P.J."/>
            <person name="Galiba G."/>
            <person name="Kalapos B."/>
            <person name="Nelson D.R."/>
            <person name="Li P."/>
            <person name="You F.M."/>
            <person name="Luo M.C."/>
            <person name="Dvorak J."/>
        </authorList>
    </citation>
    <scope>NUCLEOTIDE SEQUENCE [LARGE SCALE GENOMIC DNA]</scope>
    <source>
        <strain evidence="2">cv. AL8/78</strain>
    </source>
</reference>
<accession>A0A453PPM3</accession>
<keyword evidence="3" id="KW-1185">Reference proteome</keyword>
<sequence length="146" mass="16752">FLEAAPSLEELCIIVWDHKCHIDSRQSYSKKTDLKWEPSTADFKHKNLAKLTIHGFESNDSFTRYVTHFMKAAVNIRVVSLHDKKVCKHCTGKFSHVKVRPSSYPQTDEEKDLLSRKITGSLVATSHAVIQFRPSCYYSPPVMEIL</sequence>
<reference evidence="2" key="3">
    <citation type="journal article" date="2017" name="Nature">
        <title>Genome sequence of the progenitor of the wheat D genome Aegilops tauschii.</title>
        <authorList>
            <person name="Luo M.C."/>
            <person name="Gu Y.Q."/>
            <person name="Puiu D."/>
            <person name="Wang H."/>
            <person name="Twardziok S.O."/>
            <person name="Deal K.R."/>
            <person name="Huo N."/>
            <person name="Zhu T."/>
            <person name="Wang L."/>
            <person name="Wang Y."/>
            <person name="McGuire P.E."/>
            <person name="Liu S."/>
            <person name="Long H."/>
            <person name="Ramasamy R.K."/>
            <person name="Rodriguez J.C."/>
            <person name="Van S.L."/>
            <person name="Yuan L."/>
            <person name="Wang Z."/>
            <person name="Xia Z."/>
            <person name="Xiao L."/>
            <person name="Anderson O.D."/>
            <person name="Ouyang S."/>
            <person name="Liang Y."/>
            <person name="Zimin A.V."/>
            <person name="Pertea G."/>
            <person name="Qi P."/>
            <person name="Bennetzen J.L."/>
            <person name="Dai X."/>
            <person name="Dawson M.W."/>
            <person name="Muller H.G."/>
            <person name="Kugler K."/>
            <person name="Rivarola-Duarte L."/>
            <person name="Spannagl M."/>
            <person name="Mayer K.F.X."/>
            <person name="Lu F.H."/>
            <person name="Bevan M.W."/>
            <person name="Leroy P."/>
            <person name="Li P."/>
            <person name="You F.M."/>
            <person name="Sun Q."/>
            <person name="Liu Z."/>
            <person name="Lyons E."/>
            <person name="Wicker T."/>
            <person name="Salzberg S.L."/>
            <person name="Devos K.M."/>
            <person name="Dvorak J."/>
        </authorList>
    </citation>
    <scope>NUCLEOTIDE SEQUENCE [LARGE SCALE GENOMIC DNA]</scope>
    <source>
        <strain evidence="2">cv. AL8/78</strain>
    </source>
</reference>
<dbReference type="AlphaFoldDB" id="A0A453PPM3"/>